<dbReference type="EMBL" id="JAHRIP010049177">
    <property type="protein sequence ID" value="MEQ2300252.1"/>
    <property type="molecule type" value="Genomic_DNA"/>
</dbReference>
<reference evidence="2 3" key="1">
    <citation type="submission" date="2021-06" db="EMBL/GenBank/DDBJ databases">
        <authorList>
            <person name="Palmer J.M."/>
        </authorList>
    </citation>
    <scope>NUCLEOTIDE SEQUENCE [LARGE SCALE GENOMIC DNA]</scope>
    <source>
        <strain evidence="2 3">AS_MEX2019</strain>
        <tissue evidence="2">Muscle</tissue>
    </source>
</reference>
<evidence type="ECO:0000256" key="1">
    <source>
        <dbReference type="SAM" id="MobiDB-lite"/>
    </source>
</evidence>
<feature type="compositionally biased region" description="Polar residues" evidence="1">
    <location>
        <begin position="1"/>
        <end position="19"/>
    </location>
</feature>
<evidence type="ECO:0000313" key="3">
    <source>
        <dbReference type="Proteomes" id="UP001469553"/>
    </source>
</evidence>
<sequence>MGKDSINQMSSRETYNNSGGAAGIHGSAKPSHLSWSHDQSVNSSWLTSHLVPTQPPSYLLRSRDHKTRWCWSSQVCWVTGATYSTDCQEEYLSRRLPALQYFESLSFGSMSLSFLDYVSEKQQCQTNQQIEQIATMLQQTLGTLSTTPPDGASAFPESFQSPHFHDVTPLVRRNSLVRFSNTERNYD</sequence>
<comment type="caution">
    <text evidence="2">The sequence shown here is derived from an EMBL/GenBank/DDBJ whole genome shotgun (WGS) entry which is preliminary data.</text>
</comment>
<dbReference type="Proteomes" id="UP001469553">
    <property type="component" value="Unassembled WGS sequence"/>
</dbReference>
<feature type="non-terminal residue" evidence="2">
    <location>
        <position position="187"/>
    </location>
</feature>
<gene>
    <name evidence="2" type="ORF">AMECASPLE_023413</name>
</gene>
<feature type="region of interest" description="Disordered" evidence="1">
    <location>
        <begin position="1"/>
        <end position="35"/>
    </location>
</feature>
<proteinExistence type="predicted"/>
<organism evidence="2 3">
    <name type="scientific">Ameca splendens</name>
    <dbReference type="NCBI Taxonomy" id="208324"/>
    <lineage>
        <taxon>Eukaryota</taxon>
        <taxon>Metazoa</taxon>
        <taxon>Chordata</taxon>
        <taxon>Craniata</taxon>
        <taxon>Vertebrata</taxon>
        <taxon>Euteleostomi</taxon>
        <taxon>Actinopterygii</taxon>
        <taxon>Neopterygii</taxon>
        <taxon>Teleostei</taxon>
        <taxon>Neoteleostei</taxon>
        <taxon>Acanthomorphata</taxon>
        <taxon>Ovalentaria</taxon>
        <taxon>Atherinomorphae</taxon>
        <taxon>Cyprinodontiformes</taxon>
        <taxon>Goodeidae</taxon>
        <taxon>Ameca</taxon>
    </lineage>
</organism>
<protein>
    <submittedName>
        <fullName evidence="2">Uncharacterized protein</fullName>
    </submittedName>
</protein>
<accession>A0ABV0Z245</accession>
<evidence type="ECO:0000313" key="2">
    <source>
        <dbReference type="EMBL" id="MEQ2300252.1"/>
    </source>
</evidence>
<name>A0ABV0Z245_9TELE</name>
<keyword evidence="3" id="KW-1185">Reference proteome</keyword>